<evidence type="ECO:0000313" key="4">
    <source>
        <dbReference type="Proteomes" id="UP001195483"/>
    </source>
</evidence>
<feature type="domain" description="Myb/SANT-like DNA-binding" evidence="2">
    <location>
        <begin position="146"/>
        <end position="231"/>
    </location>
</feature>
<feature type="compositionally biased region" description="Polar residues" evidence="1">
    <location>
        <begin position="273"/>
        <end position="284"/>
    </location>
</feature>
<dbReference type="AlphaFoldDB" id="A0AAE0T9X6"/>
<feature type="region of interest" description="Disordered" evidence="1">
    <location>
        <begin position="243"/>
        <end position="314"/>
    </location>
</feature>
<dbReference type="Gene3D" id="1.10.10.60">
    <property type="entry name" value="Homeodomain-like"/>
    <property type="match status" value="2"/>
</dbReference>
<dbReference type="Pfam" id="PF13837">
    <property type="entry name" value="Myb_DNA-bind_4"/>
    <property type="match status" value="2"/>
</dbReference>
<dbReference type="InterPro" id="IPR044822">
    <property type="entry name" value="Myb_DNA-bind_4"/>
</dbReference>
<evidence type="ECO:0000259" key="2">
    <source>
        <dbReference type="Pfam" id="PF13837"/>
    </source>
</evidence>
<dbReference type="EMBL" id="JAEAOA010002346">
    <property type="protein sequence ID" value="KAK3606567.1"/>
    <property type="molecule type" value="Genomic_DNA"/>
</dbReference>
<dbReference type="PANTHER" id="PTHR47595">
    <property type="entry name" value="HEAT SHOCK 70 KDA PROTEIN 14"/>
    <property type="match status" value="1"/>
</dbReference>
<feature type="domain" description="Myb/SANT-like DNA-binding" evidence="2">
    <location>
        <begin position="6"/>
        <end position="93"/>
    </location>
</feature>
<reference evidence="3" key="2">
    <citation type="journal article" date="2021" name="Genome Biol. Evol.">
        <title>Developing a high-quality reference genome for a parasitic bivalve with doubly uniparental inheritance (Bivalvia: Unionida).</title>
        <authorList>
            <person name="Smith C.H."/>
        </authorList>
    </citation>
    <scope>NUCLEOTIDE SEQUENCE</scope>
    <source>
        <strain evidence="3">CHS0354</strain>
        <tissue evidence="3">Mantle</tissue>
    </source>
</reference>
<dbReference type="PANTHER" id="PTHR47595:SF1">
    <property type="entry name" value="MYB_SANT-LIKE DNA-BINDING DOMAIN-CONTAINING PROTEIN"/>
    <property type="match status" value="1"/>
</dbReference>
<evidence type="ECO:0000313" key="3">
    <source>
        <dbReference type="EMBL" id="KAK3606567.1"/>
    </source>
</evidence>
<gene>
    <name evidence="3" type="ORF">CHS0354_041533</name>
</gene>
<dbReference type="Proteomes" id="UP001195483">
    <property type="component" value="Unassembled WGS sequence"/>
</dbReference>
<keyword evidence="4" id="KW-1185">Reference proteome</keyword>
<name>A0AAE0T9X6_9BIVA</name>
<sequence>MVQTKIWTHRAVLCLVEVYKDNRKLFTSRHHKKKTVWKKVAAELAKKGFKYNYISCDKKIRVLKHRYKMIIEGKDQSAETSQTWKYFSLMDDLLAEDPVFWSSRSLSSLSEVDELPDETEIDILDDKLQKQNSVEPAKNSTSTVTTWTHKAILCLLKTYREHLECFKSRDYKKADVYKKISSELQNKGFFYNRHQCDKKMRSLKYRYRFLLEGCDPSCRRRWRYYNLIDKLLADDPTLKQKRGSFVHSKDGKTSSSSVSSIPSTLTPSTSMSAISPKSLPQQSAPSISFSTPESETESRPSQEQAGPPKKKLKLSKKPPAWFVAFAEKQRKMLVEIKELQQISIQVAKEQTELIKTFLDVVLHKT</sequence>
<accession>A0AAE0T9X6</accession>
<evidence type="ECO:0000256" key="1">
    <source>
        <dbReference type="SAM" id="MobiDB-lite"/>
    </source>
</evidence>
<reference evidence="3" key="1">
    <citation type="journal article" date="2021" name="Genome Biol. Evol.">
        <title>A High-Quality Reference Genome for a Parasitic Bivalve with Doubly Uniparental Inheritance (Bivalvia: Unionida).</title>
        <authorList>
            <person name="Smith C.H."/>
        </authorList>
    </citation>
    <scope>NUCLEOTIDE SEQUENCE</scope>
    <source>
        <strain evidence="3">CHS0354</strain>
    </source>
</reference>
<comment type="caution">
    <text evidence="3">The sequence shown here is derived from an EMBL/GenBank/DDBJ whole genome shotgun (WGS) entry which is preliminary data.</text>
</comment>
<protein>
    <recommendedName>
        <fullName evidence="2">Myb/SANT-like DNA-binding domain-containing protein</fullName>
    </recommendedName>
</protein>
<reference evidence="3" key="3">
    <citation type="submission" date="2023-05" db="EMBL/GenBank/DDBJ databases">
        <authorList>
            <person name="Smith C.H."/>
        </authorList>
    </citation>
    <scope>NUCLEOTIDE SEQUENCE</scope>
    <source>
        <strain evidence="3">CHS0354</strain>
        <tissue evidence="3">Mantle</tissue>
    </source>
</reference>
<proteinExistence type="predicted"/>
<organism evidence="3 4">
    <name type="scientific">Potamilus streckersoni</name>
    <dbReference type="NCBI Taxonomy" id="2493646"/>
    <lineage>
        <taxon>Eukaryota</taxon>
        <taxon>Metazoa</taxon>
        <taxon>Spiralia</taxon>
        <taxon>Lophotrochozoa</taxon>
        <taxon>Mollusca</taxon>
        <taxon>Bivalvia</taxon>
        <taxon>Autobranchia</taxon>
        <taxon>Heteroconchia</taxon>
        <taxon>Palaeoheterodonta</taxon>
        <taxon>Unionida</taxon>
        <taxon>Unionoidea</taxon>
        <taxon>Unionidae</taxon>
        <taxon>Ambleminae</taxon>
        <taxon>Lampsilini</taxon>
        <taxon>Potamilus</taxon>
    </lineage>
</organism>
<feature type="compositionally biased region" description="Low complexity" evidence="1">
    <location>
        <begin position="253"/>
        <end position="272"/>
    </location>
</feature>